<keyword evidence="5" id="KW-0460">Magnesium</keyword>
<evidence type="ECO:0000256" key="7">
    <source>
        <dbReference type="RuleBase" id="RU004466"/>
    </source>
</evidence>
<dbReference type="STRING" id="589385.SAMN05421504_105665"/>
<keyword evidence="4" id="KW-0479">Metal-binding</keyword>
<dbReference type="PROSITE" id="PS00444">
    <property type="entry name" value="POLYPRENYL_SYNTHASE_2"/>
    <property type="match status" value="1"/>
</dbReference>
<dbReference type="InterPro" id="IPR000092">
    <property type="entry name" value="Polyprenyl_synt"/>
</dbReference>
<comment type="similarity">
    <text evidence="2 7">Belongs to the FPP/GGPP synthase family.</text>
</comment>
<dbReference type="PANTHER" id="PTHR43281">
    <property type="entry name" value="FARNESYL DIPHOSPHATE SYNTHASE"/>
    <property type="match status" value="1"/>
</dbReference>
<gene>
    <name evidence="8" type="ORF">SAMN05421504_105665</name>
</gene>
<protein>
    <submittedName>
        <fullName evidence="8">Geranylgeranyl diphosphate synthase, type I</fullName>
    </submittedName>
</protein>
<proteinExistence type="inferred from homology"/>
<dbReference type="Pfam" id="PF00348">
    <property type="entry name" value="polyprenyl_synt"/>
    <property type="match status" value="1"/>
</dbReference>
<dbReference type="PROSITE" id="PS00723">
    <property type="entry name" value="POLYPRENYL_SYNTHASE_1"/>
    <property type="match status" value="1"/>
</dbReference>
<evidence type="ECO:0000256" key="1">
    <source>
        <dbReference type="ARBA" id="ARBA00001946"/>
    </source>
</evidence>
<evidence type="ECO:0000256" key="6">
    <source>
        <dbReference type="ARBA" id="ARBA00023229"/>
    </source>
</evidence>
<name>A0A1H3K5S6_9PSEU</name>
<dbReference type="SUPFAM" id="SSF48576">
    <property type="entry name" value="Terpenoid synthases"/>
    <property type="match status" value="1"/>
</dbReference>
<evidence type="ECO:0000256" key="5">
    <source>
        <dbReference type="ARBA" id="ARBA00022842"/>
    </source>
</evidence>
<evidence type="ECO:0000313" key="8">
    <source>
        <dbReference type="EMBL" id="SDY47511.1"/>
    </source>
</evidence>
<dbReference type="GO" id="GO:0004659">
    <property type="term" value="F:prenyltransferase activity"/>
    <property type="evidence" value="ECO:0007669"/>
    <property type="project" value="InterPro"/>
</dbReference>
<dbReference type="OrthoDB" id="4497239at2"/>
<evidence type="ECO:0000256" key="2">
    <source>
        <dbReference type="ARBA" id="ARBA00006706"/>
    </source>
</evidence>
<sequence length="356" mass="38445">MDTPVASLELEVIHQAVEKHLARFFNAKAREPADAHLTDLRIPQTLGEFVFAGGKRLRPALCVLGWQSAGGSGGFDAVIATAASLELFHAFALIHDDVMDESDIRRGQPTLHRILAGRHADRPDPDRLGANAGILFGDLALSWTDEILYGASLTPEQRRAVAPILFAMRTEVMYGQYLDLLATGRPTTDLGHAMLIARLKTAKYTIERPLHLGAALAGGDKALLRGLTAFAIPVGEAFQLRDDLLGVYGDPGETGKSTVDDLRSGKHTVLMALALARAEPADKRLLRFLVGDPELTEVDAARVRAVLDATGARSSVERMIATRCRRGERALTGLDLPPAVTAALREFARRAAVRIS</sequence>
<evidence type="ECO:0000256" key="4">
    <source>
        <dbReference type="ARBA" id="ARBA00022723"/>
    </source>
</evidence>
<keyword evidence="6" id="KW-0414">Isoprene biosynthesis</keyword>
<dbReference type="PANTHER" id="PTHR43281:SF1">
    <property type="entry name" value="FARNESYL DIPHOSPHATE SYNTHASE"/>
    <property type="match status" value="1"/>
</dbReference>
<dbReference type="GO" id="GO:0008299">
    <property type="term" value="P:isoprenoid biosynthetic process"/>
    <property type="evidence" value="ECO:0007669"/>
    <property type="project" value="UniProtKB-KW"/>
</dbReference>
<evidence type="ECO:0000313" key="9">
    <source>
        <dbReference type="Proteomes" id="UP000199515"/>
    </source>
</evidence>
<reference evidence="8 9" key="1">
    <citation type="submission" date="2016-10" db="EMBL/GenBank/DDBJ databases">
        <authorList>
            <person name="de Groot N.N."/>
        </authorList>
    </citation>
    <scope>NUCLEOTIDE SEQUENCE [LARGE SCALE GENOMIC DNA]</scope>
    <source>
        <strain evidence="8 9">CPCC 202699</strain>
    </source>
</reference>
<dbReference type="Gene3D" id="1.10.600.10">
    <property type="entry name" value="Farnesyl Diphosphate Synthase"/>
    <property type="match status" value="1"/>
</dbReference>
<keyword evidence="3 7" id="KW-0808">Transferase</keyword>
<dbReference type="RefSeq" id="WP_091293024.1">
    <property type="nucleotide sequence ID" value="NZ_FNON01000005.1"/>
</dbReference>
<dbReference type="Proteomes" id="UP000199515">
    <property type="component" value="Unassembled WGS sequence"/>
</dbReference>
<accession>A0A1H3K5S6</accession>
<dbReference type="EMBL" id="FNON01000005">
    <property type="protein sequence ID" value="SDY47511.1"/>
    <property type="molecule type" value="Genomic_DNA"/>
</dbReference>
<dbReference type="InterPro" id="IPR008949">
    <property type="entry name" value="Isoprenoid_synthase_dom_sf"/>
</dbReference>
<dbReference type="CDD" id="cd00685">
    <property type="entry name" value="Trans_IPPS_HT"/>
    <property type="match status" value="1"/>
</dbReference>
<organism evidence="8 9">
    <name type="scientific">Amycolatopsis xylanica</name>
    <dbReference type="NCBI Taxonomy" id="589385"/>
    <lineage>
        <taxon>Bacteria</taxon>
        <taxon>Bacillati</taxon>
        <taxon>Actinomycetota</taxon>
        <taxon>Actinomycetes</taxon>
        <taxon>Pseudonocardiales</taxon>
        <taxon>Pseudonocardiaceae</taxon>
        <taxon>Amycolatopsis</taxon>
    </lineage>
</organism>
<dbReference type="InterPro" id="IPR033749">
    <property type="entry name" value="Polyprenyl_synt_CS"/>
</dbReference>
<evidence type="ECO:0000256" key="3">
    <source>
        <dbReference type="ARBA" id="ARBA00022679"/>
    </source>
</evidence>
<dbReference type="SFLD" id="SFLDS00005">
    <property type="entry name" value="Isoprenoid_Synthase_Type_I"/>
    <property type="match status" value="1"/>
</dbReference>
<comment type="cofactor">
    <cofactor evidence="1">
        <name>Mg(2+)</name>
        <dbReference type="ChEBI" id="CHEBI:18420"/>
    </cofactor>
</comment>
<dbReference type="GO" id="GO:0046872">
    <property type="term" value="F:metal ion binding"/>
    <property type="evidence" value="ECO:0007669"/>
    <property type="project" value="UniProtKB-KW"/>
</dbReference>
<dbReference type="AlphaFoldDB" id="A0A1H3K5S6"/>
<keyword evidence="9" id="KW-1185">Reference proteome</keyword>